<proteinExistence type="predicted"/>
<protein>
    <recommendedName>
        <fullName evidence="5">SPOR domain-containing protein</fullName>
    </recommendedName>
</protein>
<organism evidence="3 4">
    <name type="scientific">Sphingomonas psychrolutea</name>
    <dbReference type="NCBI Taxonomy" id="1259676"/>
    <lineage>
        <taxon>Bacteria</taxon>
        <taxon>Pseudomonadati</taxon>
        <taxon>Pseudomonadota</taxon>
        <taxon>Alphaproteobacteria</taxon>
        <taxon>Sphingomonadales</taxon>
        <taxon>Sphingomonadaceae</taxon>
        <taxon>Sphingomonas</taxon>
    </lineage>
</organism>
<evidence type="ECO:0000256" key="2">
    <source>
        <dbReference type="SAM" id="Phobius"/>
    </source>
</evidence>
<name>A0ABQ1GDD3_9SPHN</name>
<sequence>MPQPMKIIAQHPQREAGQTTQRVKVGMIGLAAVVLLIGLAAAIFATMNHDRGVAAIGSARPEVVSAIVSGNSADPVTATKEPLAELGVAPSATTTSNTAQPQPNATTTRQ</sequence>
<evidence type="ECO:0000313" key="4">
    <source>
        <dbReference type="Proteomes" id="UP000618591"/>
    </source>
</evidence>
<evidence type="ECO:0000256" key="1">
    <source>
        <dbReference type="SAM" id="MobiDB-lite"/>
    </source>
</evidence>
<keyword evidence="4" id="KW-1185">Reference proteome</keyword>
<dbReference type="Proteomes" id="UP000618591">
    <property type="component" value="Unassembled WGS sequence"/>
</dbReference>
<feature type="compositionally biased region" description="Polar residues" evidence="1">
    <location>
        <begin position="91"/>
        <end position="110"/>
    </location>
</feature>
<evidence type="ECO:0000313" key="3">
    <source>
        <dbReference type="EMBL" id="GGA41591.1"/>
    </source>
</evidence>
<accession>A0ABQ1GDD3</accession>
<gene>
    <name evidence="3" type="ORF">GCM10011395_09850</name>
</gene>
<feature type="region of interest" description="Disordered" evidence="1">
    <location>
        <begin position="74"/>
        <end position="110"/>
    </location>
</feature>
<keyword evidence="2" id="KW-0812">Transmembrane</keyword>
<feature type="transmembrane region" description="Helical" evidence="2">
    <location>
        <begin position="25"/>
        <end position="45"/>
    </location>
</feature>
<comment type="caution">
    <text evidence="3">The sequence shown here is derived from an EMBL/GenBank/DDBJ whole genome shotgun (WGS) entry which is preliminary data.</text>
</comment>
<reference evidence="4" key="1">
    <citation type="journal article" date="2019" name="Int. J. Syst. Evol. Microbiol.">
        <title>The Global Catalogue of Microorganisms (GCM) 10K type strain sequencing project: providing services to taxonomists for standard genome sequencing and annotation.</title>
        <authorList>
            <consortium name="The Broad Institute Genomics Platform"/>
            <consortium name="The Broad Institute Genome Sequencing Center for Infectious Disease"/>
            <person name="Wu L."/>
            <person name="Ma J."/>
        </authorList>
    </citation>
    <scope>NUCLEOTIDE SEQUENCE [LARGE SCALE GENOMIC DNA]</scope>
    <source>
        <strain evidence="4">CGMCC 1.10106</strain>
    </source>
</reference>
<keyword evidence="2" id="KW-1133">Transmembrane helix</keyword>
<dbReference type="EMBL" id="BMDW01000004">
    <property type="protein sequence ID" value="GGA41591.1"/>
    <property type="molecule type" value="Genomic_DNA"/>
</dbReference>
<evidence type="ECO:0008006" key="5">
    <source>
        <dbReference type="Google" id="ProtNLM"/>
    </source>
</evidence>
<keyword evidence="2" id="KW-0472">Membrane</keyword>